<evidence type="ECO:0000256" key="3">
    <source>
        <dbReference type="ARBA" id="ARBA00022989"/>
    </source>
</evidence>
<dbReference type="Pfam" id="PF01943">
    <property type="entry name" value="Polysacc_synt"/>
    <property type="match status" value="1"/>
</dbReference>
<dbReference type="PANTHER" id="PTHR43424:SF1">
    <property type="entry name" value="LOCUS PUTATIVE PROTEIN 1-RELATED"/>
    <property type="match status" value="1"/>
</dbReference>
<evidence type="ECO:0000256" key="5">
    <source>
        <dbReference type="SAM" id="Phobius"/>
    </source>
</evidence>
<evidence type="ECO:0000256" key="4">
    <source>
        <dbReference type="ARBA" id="ARBA00023136"/>
    </source>
</evidence>
<keyword evidence="4 5" id="KW-0472">Membrane</keyword>
<feature type="transmembrane region" description="Helical" evidence="5">
    <location>
        <begin position="57"/>
        <end position="81"/>
    </location>
</feature>
<dbReference type="OrthoDB" id="5240734at2"/>
<sequence>MKDEFLKKFRKILNNELAVKIIGNSSWLIGDKVFTMMLGVFVTAMVARYFGPEKYGVYNYALSFVTLFTAFSTLGLETLAVKSIVDKDYDEGTVLFTSFLMRVVGGVLLTFLSAVIIRIIEPNDKTLHILVLVMSTTMVFKAFEVIEFWIQAYQKAKISSIIRMTSYILIAALKILIVILGGDLIHYSLVYTLNTIIVGVALIIAYVKNKSSELNWNFDFAFAKYILSQSWYLILSGLMVTLYMQIDKIMLGTLMNTKTEVGVYSAATQIAQLWYFVPMAIITSFKPVIMKNKGLSNITYEKSVQMLYSIIVLISLAFGIIIFLFSDMIVGILYGQEFIEASKILSISVWAGTFAVLGSARGVWLICEGLQKYSVIYISLGAIANIFMNLILIPQIGFYGAAIATLISQILVAIIAPALFKKTRTSSLMILRAFKLKGLIK</sequence>
<feature type="transmembrane region" description="Helical" evidence="5">
    <location>
        <begin position="374"/>
        <end position="392"/>
    </location>
</feature>
<dbReference type="AlphaFoldDB" id="A0A845QVW5"/>
<dbReference type="InterPro" id="IPR002797">
    <property type="entry name" value="Polysacc_synth"/>
</dbReference>
<evidence type="ECO:0000313" key="7">
    <source>
        <dbReference type="Proteomes" id="UP000467132"/>
    </source>
</evidence>
<dbReference type="CDD" id="cd13128">
    <property type="entry name" value="MATE_Wzx_like"/>
    <property type="match status" value="1"/>
</dbReference>
<comment type="subcellular location">
    <subcellularLocation>
        <location evidence="1">Membrane</location>
        <topology evidence="1">Multi-pass membrane protein</topology>
    </subcellularLocation>
</comment>
<keyword evidence="7" id="KW-1185">Reference proteome</keyword>
<accession>A0A845QVW5</accession>
<dbReference type="GO" id="GO:0016020">
    <property type="term" value="C:membrane"/>
    <property type="evidence" value="ECO:0007669"/>
    <property type="project" value="UniProtKB-SubCell"/>
</dbReference>
<keyword evidence="2 5" id="KW-0812">Transmembrane</keyword>
<dbReference type="RefSeq" id="WP_160197541.1">
    <property type="nucleotide sequence ID" value="NZ_QXXA01000010.1"/>
</dbReference>
<proteinExistence type="predicted"/>
<dbReference type="PANTHER" id="PTHR43424">
    <property type="entry name" value="LOCUS PUTATIVE PROTEIN 1-RELATED"/>
    <property type="match status" value="1"/>
</dbReference>
<organism evidence="6 7">
    <name type="scientific">Senegalia massiliensis</name>
    <dbReference type="NCBI Taxonomy" id="1720316"/>
    <lineage>
        <taxon>Bacteria</taxon>
        <taxon>Bacillati</taxon>
        <taxon>Bacillota</taxon>
        <taxon>Clostridia</taxon>
        <taxon>Eubacteriales</taxon>
        <taxon>Clostridiaceae</taxon>
        <taxon>Senegalia</taxon>
    </lineage>
</organism>
<gene>
    <name evidence="6" type="ORF">D3Z33_09395</name>
</gene>
<feature type="transmembrane region" description="Helical" evidence="5">
    <location>
        <begin position="347"/>
        <end position="367"/>
    </location>
</feature>
<name>A0A845QVW5_9CLOT</name>
<reference evidence="6 7" key="1">
    <citation type="submission" date="2018-08" db="EMBL/GenBank/DDBJ databases">
        <title>Murine metabolic-syndrome-specific gut microbial biobank.</title>
        <authorList>
            <person name="Liu C."/>
        </authorList>
    </citation>
    <scope>NUCLEOTIDE SEQUENCE [LARGE SCALE GENOMIC DNA]</scope>
    <source>
        <strain evidence="6 7">583</strain>
    </source>
</reference>
<feature type="transmembrane region" description="Helical" evidence="5">
    <location>
        <begin position="93"/>
        <end position="120"/>
    </location>
</feature>
<dbReference type="InterPro" id="IPR052556">
    <property type="entry name" value="PolySynth_Transporter"/>
</dbReference>
<dbReference type="Proteomes" id="UP000467132">
    <property type="component" value="Unassembled WGS sequence"/>
</dbReference>
<feature type="transmembrane region" description="Helical" evidence="5">
    <location>
        <begin position="398"/>
        <end position="420"/>
    </location>
</feature>
<comment type="caution">
    <text evidence="6">The sequence shown here is derived from an EMBL/GenBank/DDBJ whole genome shotgun (WGS) entry which is preliminary data.</text>
</comment>
<evidence type="ECO:0000256" key="2">
    <source>
        <dbReference type="ARBA" id="ARBA00022692"/>
    </source>
</evidence>
<feature type="transmembrane region" description="Helical" evidence="5">
    <location>
        <begin position="33"/>
        <end position="51"/>
    </location>
</feature>
<feature type="transmembrane region" description="Helical" evidence="5">
    <location>
        <begin position="306"/>
        <end position="335"/>
    </location>
</feature>
<feature type="transmembrane region" description="Helical" evidence="5">
    <location>
        <begin position="188"/>
        <end position="207"/>
    </location>
</feature>
<feature type="transmembrane region" description="Helical" evidence="5">
    <location>
        <begin position="164"/>
        <end position="182"/>
    </location>
</feature>
<evidence type="ECO:0000313" key="6">
    <source>
        <dbReference type="EMBL" id="NBI07067.1"/>
    </source>
</evidence>
<keyword evidence="3 5" id="KW-1133">Transmembrane helix</keyword>
<dbReference type="EMBL" id="QXXA01000010">
    <property type="protein sequence ID" value="NBI07067.1"/>
    <property type="molecule type" value="Genomic_DNA"/>
</dbReference>
<evidence type="ECO:0000256" key="1">
    <source>
        <dbReference type="ARBA" id="ARBA00004141"/>
    </source>
</evidence>
<protein>
    <submittedName>
        <fullName evidence="6">Flippase</fullName>
    </submittedName>
</protein>
<feature type="transmembrane region" description="Helical" evidence="5">
    <location>
        <begin position="126"/>
        <end position="143"/>
    </location>
</feature>
<feature type="transmembrane region" description="Helical" evidence="5">
    <location>
        <begin position="227"/>
        <end position="246"/>
    </location>
</feature>